<feature type="transmembrane region" description="Helical" evidence="1">
    <location>
        <begin position="15"/>
        <end position="36"/>
    </location>
</feature>
<sequence>MSSLSPHLFWITSRAAGISAMVFASISVGLGLSMAAKLGKGRLSDRRTLHEALSIGVMISIVVHAVSLLFDAYLHPSVADITIPLVSSYHTIWMTIGIVSGWGMIAFGLAYYARRRIGPKRWKVVHRFTLLTWLGGLIHTLGMGTDAGAPWFLALVALSVAPSLVLLGLRVAPALQDRTVPRPAAPRARPRPRPTTVP</sequence>
<keyword evidence="3" id="KW-1185">Reference proteome</keyword>
<evidence type="ECO:0008006" key="4">
    <source>
        <dbReference type="Google" id="ProtNLM"/>
    </source>
</evidence>
<feature type="transmembrane region" description="Helical" evidence="1">
    <location>
        <begin position="124"/>
        <end position="143"/>
    </location>
</feature>
<feature type="transmembrane region" description="Helical" evidence="1">
    <location>
        <begin position="90"/>
        <end position="112"/>
    </location>
</feature>
<feature type="transmembrane region" description="Helical" evidence="1">
    <location>
        <begin position="48"/>
        <end position="70"/>
    </location>
</feature>
<accession>A0ABY5DZE9</accession>
<organism evidence="2 3">
    <name type="scientific">Paraconexibacter antarcticus</name>
    <dbReference type="NCBI Taxonomy" id="2949664"/>
    <lineage>
        <taxon>Bacteria</taxon>
        <taxon>Bacillati</taxon>
        <taxon>Actinomycetota</taxon>
        <taxon>Thermoleophilia</taxon>
        <taxon>Solirubrobacterales</taxon>
        <taxon>Paraconexibacteraceae</taxon>
        <taxon>Paraconexibacter</taxon>
    </lineage>
</organism>
<dbReference type="EMBL" id="CP098502">
    <property type="protein sequence ID" value="UTI66329.1"/>
    <property type="molecule type" value="Genomic_DNA"/>
</dbReference>
<dbReference type="Proteomes" id="UP001056035">
    <property type="component" value="Chromosome"/>
</dbReference>
<evidence type="ECO:0000313" key="2">
    <source>
        <dbReference type="EMBL" id="UTI66329.1"/>
    </source>
</evidence>
<reference evidence="2 3" key="1">
    <citation type="submission" date="2022-06" db="EMBL/GenBank/DDBJ databases">
        <title>Paraconexibacter antarcticus.</title>
        <authorList>
            <person name="Kim C.S."/>
        </authorList>
    </citation>
    <scope>NUCLEOTIDE SEQUENCE [LARGE SCALE GENOMIC DNA]</scope>
    <source>
        <strain evidence="2 3">02-257</strain>
    </source>
</reference>
<keyword evidence="1" id="KW-0472">Membrane</keyword>
<gene>
    <name evidence="2" type="ORF">NBH00_08995</name>
</gene>
<evidence type="ECO:0000256" key="1">
    <source>
        <dbReference type="SAM" id="Phobius"/>
    </source>
</evidence>
<evidence type="ECO:0000313" key="3">
    <source>
        <dbReference type="Proteomes" id="UP001056035"/>
    </source>
</evidence>
<dbReference type="RefSeq" id="WP_254573000.1">
    <property type="nucleotide sequence ID" value="NZ_CP098502.1"/>
</dbReference>
<keyword evidence="1" id="KW-1133">Transmembrane helix</keyword>
<name>A0ABY5DZE9_9ACTN</name>
<proteinExistence type="predicted"/>
<keyword evidence="1" id="KW-0812">Transmembrane</keyword>
<feature type="transmembrane region" description="Helical" evidence="1">
    <location>
        <begin position="149"/>
        <end position="169"/>
    </location>
</feature>
<protein>
    <recommendedName>
        <fullName evidence="4">Ferric oxidoreductase domain-containing protein</fullName>
    </recommendedName>
</protein>